<dbReference type="Gene3D" id="4.10.320.10">
    <property type="entry name" value="E3-binding domain"/>
    <property type="match status" value="1"/>
</dbReference>
<dbReference type="AlphaFoldDB" id="A0A2I9E0C4"/>
<feature type="compositionally biased region" description="Pro residues" evidence="2">
    <location>
        <begin position="51"/>
        <end position="61"/>
    </location>
</feature>
<dbReference type="InterPro" id="IPR004167">
    <property type="entry name" value="PSBD"/>
</dbReference>
<feature type="region of interest" description="Disordered" evidence="2">
    <location>
        <begin position="190"/>
        <end position="216"/>
    </location>
</feature>
<sequence>MERIAPLAKILAEANGIDWRNLHGSGEGGLIVEGDILSYLSRIMSGEEEPPATPVDAPPPEWNGTELPPGGGLLAPGMPSMDMLSSAGVDSDLAALVGQPQAAAPAPVTLEEEALEFELEEDEQPLPAPQPERRPVEVAAFAAPAFKEVAPVPAPAPEFVPPAPVLGRERPSAPAPLDHTPGLAAVAQPEPVAARAEPTPPPAAPAGGLRGGLGGLLSRLYQQPAPTPAAPPAQPTPAPVVPEVPAAAAEPVPAPQLPVAAAPVVEAPVVEVPAPAPELQPEVHDVAEVEPEEIVALAPEMPAVPAVEEQPEVRVAEPEAVLPEPAELPVPEAARPRQAVSFGIYLRRDANLAPAAELRRQLSAALGQDVPLALLVARAAARHAESLGLNTVAVHDLGGGQARPVQPGSLRDALAALGTERGGTPDLLVIDAGALDLDDLHLGHTVTLSVGRVQDGRAALTLNGDVDAAKAARFLASVATTLEEPIILVI</sequence>
<feature type="region of interest" description="Disordered" evidence="2">
    <location>
        <begin position="222"/>
        <end position="241"/>
    </location>
</feature>
<dbReference type="RefSeq" id="WP_103130243.1">
    <property type="nucleotide sequence ID" value="NZ_BFAG01000011.1"/>
</dbReference>
<protein>
    <submittedName>
        <fullName evidence="4">E3 binding domain protein</fullName>
    </submittedName>
</protein>
<feature type="domain" description="Peripheral subunit-binding (PSBD)" evidence="3">
    <location>
        <begin position="3"/>
        <end position="40"/>
    </location>
</feature>
<evidence type="ECO:0000256" key="1">
    <source>
        <dbReference type="ARBA" id="ARBA00007317"/>
    </source>
</evidence>
<dbReference type="SUPFAM" id="SSF47005">
    <property type="entry name" value="Peripheral subunit-binding domain of 2-oxo acid dehydrogenase complex"/>
    <property type="match status" value="1"/>
</dbReference>
<dbReference type="OrthoDB" id="69006at2"/>
<organism evidence="4 5">
    <name type="scientific">Deinococcus aerius</name>
    <dbReference type="NCBI Taxonomy" id="200253"/>
    <lineage>
        <taxon>Bacteria</taxon>
        <taxon>Thermotogati</taxon>
        <taxon>Deinococcota</taxon>
        <taxon>Deinococci</taxon>
        <taxon>Deinococcales</taxon>
        <taxon>Deinococcaceae</taxon>
        <taxon>Deinococcus</taxon>
    </lineage>
</organism>
<feature type="compositionally biased region" description="Pro residues" evidence="2">
    <location>
        <begin position="225"/>
        <end position="241"/>
    </location>
</feature>
<evidence type="ECO:0000313" key="4">
    <source>
        <dbReference type="EMBL" id="GBF06895.1"/>
    </source>
</evidence>
<dbReference type="Proteomes" id="UP000236569">
    <property type="component" value="Unassembled WGS sequence"/>
</dbReference>
<dbReference type="EMBL" id="BFAG01000011">
    <property type="protein sequence ID" value="GBF06895.1"/>
    <property type="molecule type" value="Genomic_DNA"/>
</dbReference>
<comment type="similarity">
    <text evidence="1">Belongs to the 2-oxoacid dehydrogenase family.</text>
</comment>
<dbReference type="PROSITE" id="PS51826">
    <property type="entry name" value="PSBD"/>
    <property type="match status" value="1"/>
</dbReference>
<keyword evidence="5" id="KW-1185">Reference proteome</keyword>
<evidence type="ECO:0000313" key="5">
    <source>
        <dbReference type="Proteomes" id="UP000236569"/>
    </source>
</evidence>
<proteinExistence type="inferred from homology"/>
<accession>A0A2I9E0C4</accession>
<evidence type="ECO:0000256" key="2">
    <source>
        <dbReference type="SAM" id="MobiDB-lite"/>
    </source>
</evidence>
<name>A0A2I9E0C4_9DEIO</name>
<dbReference type="GO" id="GO:0016746">
    <property type="term" value="F:acyltransferase activity"/>
    <property type="evidence" value="ECO:0007669"/>
    <property type="project" value="InterPro"/>
</dbReference>
<comment type="caution">
    <text evidence="4">The sequence shown here is derived from an EMBL/GenBank/DDBJ whole genome shotgun (WGS) entry which is preliminary data.</text>
</comment>
<dbReference type="InterPro" id="IPR036625">
    <property type="entry name" value="E3-bd_dom_sf"/>
</dbReference>
<dbReference type="PRINTS" id="PR01217">
    <property type="entry name" value="PRICHEXTENSN"/>
</dbReference>
<dbReference type="Pfam" id="PF02817">
    <property type="entry name" value="E3_binding"/>
    <property type="match status" value="1"/>
</dbReference>
<feature type="region of interest" description="Disordered" evidence="2">
    <location>
        <begin position="47"/>
        <end position="85"/>
    </location>
</feature>
<evidence type="ECO:0000259" key="3">
    <source>
        <dbReference type="PROSITE" id="PS51826"/>
    </source>
</evidence>
<gene>
    <name evidence="4" type="ORF">DAERI_110077</name>
</gene>
<reference evidence="5" key="1">
    <citation type="submission" date="2018-01" db="EMBL/GenBank/DDBJ databases">
        <title>Draft Genome Sequence of the Radioresistant Bacterium Deinococcus aerius TR0125, Isolated from the Higher Atmosphere above Japan.</title>
        <authorList>
            <person name="Satoh K."/>
            <person name="Arai H."/>
            <person name="Sanzen T."/>
            <person name="Kawaguchi Y."/>
            <person name="Hayashi H."/>
            <person name="Yokobori S."/>
            <person name="Yamagishi A."/>
            <person name="Oono Y."/>
            <person name="Narumi I."/>
        </authorList>
    </citation>
    <scope>NUCLEOTIDE SEQUENCE [LARGE SCALE GENOMIC DNA]</scope>
    <source>
        <strain evidence="5">TR0125</strain>
    </source>
</reference>